<sequence length="256" mass="27493">MSAFTSSHYAARTRAVIVVDIVGSSRASDDLLDPMKSEMESLLAQALATAGLSWDEAGHPRETGDGAMLAFPDHEAGRLVEVVFHLDHLLRSRNRYHRFPMRARVAVHLGPMADDRRYHRTYITLTRLLNSAAFGEVVRHWCHADPAGERFGAALVMSEAIWRAVVEPFTVGLVPPARCAPIHVSTADFTGDAWIHLPGLDTSGTVISLQDPPAATPLPPLPPQGLRLTLLSPGDAAGPGRPSSNGRADNGLAHGA</sequence>
<name>A0A1I5K9E4_9PSEU</name>
<dbReference type="Gene3D" id="3.30.70.1230">
    <property type="entry name" value="Nucleotide cyclase"/>
    <property type="match status" value="1"/>
</dbReference>
<dbReference type="Proteomes" id="UP000199137">
    <property type="component" value="Unassembled WGS sequence"/>
</dbReference>
<dbReference type="SUPFAM" id="SSF55073">
    <property type="entry name" value="Nucleotide cyclase"/>
    <property type="match status" value="1"/>
</dbReference>
<dbReference type="OrthoDB" id="3628614at2"/>
<evidence type="ECO:0000313" key="3">
    <source>
        <dbReference type="Proteomes" id="UP000199137"/>
    </source>
</evidence>
<gene>
    <name evidence="2" type="ORF">SAMN05421854_10393</name>
</gene>
<reference evidence="2 3" key="1">
    <citation type="submission" date="2016-10" db="EMBL/GenBank/DDBJ databases">
        <authorList>
            <person name="de Groot N.N."/>
        </authorList>
    </citation>
    <scope>NUCLEOTIDE SEQUENCE [LARGE SCALE GENOMIC DNA]</scope>
    <source>
        <strain evidence="2 3">DSM 44637</strain>
    </source>
</reference>
<dbReference type="RefSeq" id="WP_093573502.1">
    <property type="nucleotide sequence ID" value="NZ_FOWC01000003.1"/>
</dbReference>
<evidence type="ECO:0008006" key="4">
    <source>
        <dbReference type="Google" id="ProtNLM"/>
    </source>
</evidence>
<evidence type="ECO:0000256" key="1">
    <source>
        <dbReference type="SAM" id="MobiDB-lite"/>
    </source>
</evidence>
<feature type="region of interest" description="Disordered" evidence="1">
    <location>
        <begin position="208"/>
        <end position="256"/>
    </location>
</feature>
<proteinExistence type="predicted"/>
<dbReference type="EMBL" id="FOWC01000003">
    <property type="protein sequence ID" value="SFO81627.1"/>
    <property type="molecule type" value="Genomic_DNA"/>
</dbReference>
<evidence type="ECO:0000313" key="2">
    <source>
        <dbReference type="EMBL" id="SFO81627.1"/>
    </source>
</evidence>
<feature type="compositionally biased region" description="Pro residues" evidence="1">
    <location>
        <begin position="214"/>
        <end position="223"/>
    </location>
</feature>
<protein>
    <recommendedName>
        <fullName evidence="4">Guanylate cyclase domain-containing protein</fullName>
    </recommendedName>
</protein>
<dbReference type="InterPro" id="IPR029787">
    <property type="entry name" value="Nucleotide_cyclase"/>
</dbReference>
<organism evidence="2 3">
    <name type="scientific">Amycolatopsis rubida</name>
    <dbReference type="NCBI Taxonomy" id="112413"/>
    <lineage>
        <taxon>Bacteria</taxon>
        <taxon>Bacillati</taxon>
        <taxon>Actinomycetota</taxon>
        <taxon>Actinomycetes</taxon>
        <taxon>Pseudonocardiales</taxon>
        <taxon>Pseudonocardiaceae</taxon>
        <taxon>Amycolatopsis</taxon>
    </lineage>
</organism>
<dbReference type="AlphaFoldDB" id="A0A1I5K9E4"/>
<accession>A0A1I5K9E4</accession>
<dbReference type="STRING" id="112413.SAMN05421854_10393"/>